<comment type="similarity">
    <text evidence="2">Belongs to the outer membrane factor (OMF) (TC 1.B.17) family.</text>
</comment>
<evidence type="ECO:0000256" key="5">
    <source>
        <dbReference type="ARBA" id="ARBA00022692"/>
    </source>
</evidence>
<organism evidence="9 10">
    <name type="scientific">Novosphingobium humi</name>
    <dbReference type="NCBI Taxonomy" id="2282397"/>
    <lineage>
        <taxon>Bacteria</taxon>
        <taxon>Pseudomonadati</taxon>
        <taxon>Pseudomonadota</taxon>
        <taxon>Alphaproteobacteria</taxon>
        <taxon>Sphingomonadales</taxon>
        <taxon>Sphingomonadaceae</taxon>
        <taxon>Novosphingobium</taxon>
    </lineage>
</organism>
<proteinExistence type="inferred from homology"/>
<evidence type="ECO:0000256" key="8">
    <source>
        <dbReference type="SAM" id="SignalP"/>
    </source>
</evidence>
<keyword evidence="3" id="KW-0813">Transport</keyword>
<keyword evidence="10" id="KW-1185">Reference proteome</keyword>
<keyword evidence="4" id="KW-1134">Transmembrane beta strand</keyword>
<accession>A0ABY7U595</accession>
<dbReference type="Pfam" id="PF02321">
    <property type="entry name" value="OEP"/>
    <property type="match status" value="2"/>
</dbReference>
<keyword evidence="9" id="KW-0614">Plasmid</keyword>
<evidence type="ECO:0000313" key="9">
    <source>
        <dbReference type="EMBL" id="WCT79991.1"/>
    </source>
</evidence>
<keyword evidence="5" id="KW-0812">Transmembrane</keyword>
<protein>
    <submittedName>
        <fullName evidence="9">TolC family protein</fullName>
    </submittedName>
</protein>
<sequence length="422" mass="43735">MRRLLILLPLLAAAPAWANAAQANDLNATIADALAHAPALAEAQAGQAEAKARLDGARAQGNPMLSVEGQIGAGRIDNGGFFGFTARNVTPLALRAGAEMPLYAGGRVAAAIDQAKGGKAMADLALADARSRIMVGAVAAYAEVLTARRIEARFQQLSAELAEVERQAKLRFRAGEIPASDLAAATARRAEGEAGLAATQGRRITAEAQYARATGHEAGDLAPLPPLPATPPTLDEAMESAHRANPALAQAEKGIDIARAGVRGARAESLPTIGAFAEATRTRDQFFPDYRADAMAVGVRGRWTLWAGGRTAAKIHEADAVLDASEARARDARQQIDTAVISAWTGLKTAQRMVEAGTLRAAAAAEALRSVQLEAKVGAKPTLAVLDAEREATAADAGKIEAEGQRLLAAWQLNALAGALAP</sequence>
<dbReference type="Gene3D" id="1.20.1600.10">
    <property type="entry name" value="Outer membrane efflux proteins (OEP)"/>
    <property type="match status" value="1"/>
</dbReference>
<feature type="signal peptide" evidence="8">
    <location>
        <begin position="1"/>
        <end position="20"/>
    </location>
</feature>
<evidence type="ECO:0000313" key="10">
    <source>
        <dbReference type="Proteomes" id="UP001218231"/>
    </source>
</evidence>
<evidence type="ECO:0000256" key="2">
    <source>
        <dbReference type="ARBA" id="ARBA00007613"/>
    </source>
</evidence>
<dbReference type="PANTHER" id="PTHR30026:SF22">
    <property type="entry name" value="OUTER MEMBRANE EFFLUX PROTEIN"/>
    <property type="match status" value="1"/>
</dbReference>
<evidence type="ECO:0000256" key="7">
    <source>
        <dbReference type="ARBA" id="ARBA00023237"/>
    </source>
</evidence>
<dbReference type="InterPro" id="IPR003423">
    <property type="entry name" value="OMP_efflux"/>
</dbReference>
<keyword evidence="6" id="KW-0472">Membrane</keyword>
<dbReference type="EMBL" id="CP117418">
    <property type="protein sequence ID" value="WCT79991.1"/>
    <property type="molecule type" value="Genomic_DNA"/>
</dbReference>
<keyword evidence="7" id="KW-0998">Cell outer membrane</keyword>
<geneLocation type="plasmid" evidence="9 10">
    <name>unnamed1</name>
</geneLocation>
<dbReference type="Proteomes" id="UP001218231">
    <property type="component" value="Plasmid unnamed1"/>
</dbReference>
<dbReference type="SUPFAM" id="SSF56954">
    <property type="entry name" value="Outer membrane efflux proteins (OEP)"/>
    <property type="match status" value="1"/>
</dbReference>
<evidence type="ECO:0000256" key="6">
    <source>
        <dbReference type="ARBA" id="ARBA00023136"/>
    </source>
</evidence>
<evidence type="ECO:0000256" key="4">
    <source>
        <dbReference type="ARBA" id="ARBA00022452"/>
    </source>
</evidence>
<keyword evidence="8" id="KW-0732">Signal</keyword>
<dbReference type="InterPro" id="IPR051906">
    <property type="entry name" value="TolC-like"/>
</dbReference>
<name>A0ABY7U595_9SPHN</name>
<evidence type="ECO:0000256" key="3">
    <source>
        <dbReference type="ARBA" id="ARBA00022448"/>
    </source>
</evidence>
<dbReference type="PANTHER" id="PTHR30026">
    <property type="entry name" value="OUTER MEMBRANE PROTEIN TOLC"/>
    <property type="match status" value="1"/>
</dbReference>
<feature type="chain" id="PRO_5045622930" evidence="8">
    <location>
        <begin position="21"/>
        <end position="422"/>
    </location>
</feature>
<evidence type="ECO:0000256" key="1">
    <source>
        <dbReference type="ARBA" id="ARBA00004442"/>
    </source>
</evidence>
<gene>
    <name evidence="9" type="ORF">PQ457_18180</name>
</gene>
<comment type="subcellular location">
    <subcellularLocation>
        <location evidence="1">Cell outer membrane</location>
    </subcellularLocation>
</comment>
<reference evidence="9 10" key="1">
    <citation type="submission" date="2023-02" db="EMBL/GenBank/DDBJ databases">
        <title>Genome sequence of Novosphingobium humi KACC 19094.</title>
        <authorList>
            <person name="Kim S."/>
            <person name="Heo J."/>
            <person name="Kwon S.-W."/>
        </authorList>
    </citation>
    <scope>NUCLEOTIDE SEQUENCE [LARGE SCALE GENOMIC DNA]</scope>
    <source>
        <strain evidence="9 10">KACC 19094</strain>
        <plasmid evidence="9 10">unnamed1</plasmid>
    </source>
</reference>
<dbReference type="RefSeq" id="WP_273620264.1">
    <property type="nucleotide sequence ID" value="NZ_CP103869.1"/>
</dbReference>